<proteinExistence type="predicted"/>
<gene>
    <name evidence="2" type="ORF">RGQ29_013844</name>
    <name evidence="1" type="ORF">RGQ29_024348</name>
</gene>
<evidence type="ECO:0000313" key="3">
    <source>
        <dbReference type="Proteomes" id="UP001324115"/>
    </source>
</evidence>
<keyword evidence="3" id="KW-1185">Reference proteome</keyword>
<accession>A0AAN7EVB8</accession>
<dbReference type="EMBL" id="JAXUIC010000003">
    <property type="protein sequence ID" value="KAK4595530.1"/>
    <property type="molecule type" value="Genomic_DNA"/>
</dbReference>
<evidence type="ECO:0000313" key="2">
    <source>
        <dbReference type="EMBL" id="KAK4595530.1"/>
    </source>
</evidence>
<evidence type="ECO:0000313" key="1">
    <source>
        <dbReference type="EMBL" id="KAK4580668.1"/>
    </source>
</evidence>
<dbReference type="AlphaFoldDB" id="A0AAN7EVB8"/>
<sequence>MNFIRSSKEYLKRRFLKENSNESLLSVTNPAYWC</sequence>
<protein>
    <submittedName>
        <fullName evidence="1">Uncharacterized protein</fullName>
    </submittedName>
</protein>
<dbReference type="Proteomes" id="UP001324115">
    <property type="component" value="Unassembled WGS sequence"/>
</dbReference>
<name>A0AAN7EVB8_QUERU</name>
<reference evidence="1 3" key="1">
    <citation type="journal article" date="2023" name="G3 (Bethesda)">
        <title>A haplotype-resolved chromosome-scale genome for Quercus rubra L. provides insights into the genetics of adaptive traits for red oak species.</title>
        <authorList>
            <person name="Kapoor B."/>
            <person name="Jenkins J."/>
            <person name="Schmutz J."/>
            <person name="Zhebentyayeva T."/>
            <person name="Kuelheim C."/>
            <person name="Coggeshall M."/>
            <person name="Heim C."/>
            <person name="Lasky J.R."/>
            <person name="Leites L."/>
            <person name="Islam-Faridi N."/>
            <person name="Romero-Severson J."/>
            <person name="DeLeo V.L."/>
            <person name="Lucas S.M."/>
            <person name="Lazic D."/>
            <person name="Gailing O."/>
            <person name="Carlson J."/>
            <person name="Staton M."/>
        </authorList>
    </citation>
    <scope>NUCLEOTIDE SEQUENCE [LARGE SCALE GENOMIC DNA]</scope>
    <source>
        <strain evidence="1">Pseudo-F2</strain>
    </source>
</reference>
<organism evidence="1 3">
    <name type="scientific">Quercus rubra</name>
    <name type="common">Northern red oak</name>
    <name type="synonym">Quercus borealis</name>
    <dbReference type="NCBI Taxonomy" id="3512"/>
    <lineage>
        <taxon>Eukaryota</taxon>
        <taxon>Viridiplantae</taxon>
        <taxon>Streptophyta</taxon>
        <taxon>Embryophyta</taxon>
        <taxon>Tracheophyta</taxon>
        <taxon>Spermatophyta</taxon>
        <taxon>Magnoliopsida</taxon>
        <taxon>eudicotyledons</taxon>
        <taxon>Gunneridae</taxon>
        <taxon>Pentapetalae</taxon>
        <taxon>rosids</taxon>
        <taxon>fabids</taxon>
        <taxon>Fagales</taxon>
        <taxon>Fagaceae</taxon>
        <taxon>Quercus</taxon>
    </lineage>
</organism>
<comment type="caution">
    <text evidence="1">The sequence shown here is derived from an EMBL/GenBank/DDBJ whole genome shotgun (WGS) entry which is preliminary data.</text>
</comment>
<dbReference type="EMBL" id="JAXUIC010000007">
    <property type="protein sequence ID" value="KAK4580668.1"/>
    <property type="molecule type" value="Genomic_DNA"/>
</dbReference>